<protein>
    <submittedName>
        <fullName evidence="1">Uncharacterized protein</fullName>
    </submittedName>
</protein>
<dbReference type="EMBL" id="MGDJ01000024">
    <property type="protein sequence ID" value="OGL52352.1"/>
    <property type="molecule type" value="Genomic_DNA"/>
</dbReference>
<accession>A0A1F7SEZ5</accession>
<comment type="caution">
    <text evidence="1">The sequence shown here is derived from an EMBL/GenBank/DDBJ whole genome shotgun (WGS) entry which is preliminary data.</text>
</comment>
<organism evidence="1 2">
    <name type="scientific">Candidatus Shapirobacteria bacterium RBG_13_44_7</name>
    <dbReference type="NCBI Taxonomy" id="1802149"/>
    <lineage>
        <taxon>Bacteria</taxon>
        <taxon>Candidatus Shapironibacteriota</taxon>
    </lineage>
</organism>
<dbReference type="Proteomes" id="UP000185874">
    <property type="component" value="Unassembled WGS sequence"/>
</dbReference>
<evidence type="ECO:0000313" key="1">
    <source>
        <dbReference type="EMBL" id="OGL52352.1"/>
    </source>
</evidence>
<sequence>MTDTDRNSRTLILCFVVAIMVLIPLRFVEAGQSVGVGSTTQVLGEVEEVGNPELEAPYAEIESEGCWDQARADAEVGKITEGLVVEDLTREEVESISVEVAKIQARVCE</sequence>
<evidence type="ECO:0000313" key="2">
    <source>
        <dbReference type="Proteomes" id="UP000185874"/>
    </source>
</evidence>
<dbReference type="AlphaFoldDB" id="A0A1F7SEZ5"/>
<name>A0A1F7SEZ5_9BACT</name>
<proteinExistence type="predicted"/>
<reference evidence="1 2" key="1">
    <citation type="journal article" date="2016" name="Nat. Commun.">
        <title>Thousands of microbial genomes shed light on interconnected biogeochemical processes in an aquifer system.</title>
        <authorList>
            <person name="Anantharaman K."/>
            <person name="Brown C.T."/>
            <person name="Hug L.A."/>
            <person name="Sharon I."/>
            <person name="Castelle C.J."/>
            <person name="Probst A.J."/>
            <person name="Thomas B.C."/>
            <person name="Singh A."/>
            <person name="Wilkins M.J."/>
            <person name="Karaoz U."/>
            <person name="Brodie E.L."/>
            <person name="Williams K.H."/>
            <person name="Hubbard S.S."/>
            <person name="Banfield J.F."/>
        </authorList>
    </citation>
    <scope>NUCLEOTIDE SEQUENCE [LARGE SCALE GENOMIC DNA]</scope>
</reference>
<gene>
    <name evidence="1" type="ORF">A3K55_02375</name>
</gene>